<dbReference type="Proteomes" id="UP000297998">
    <property type="component" value="Unassembled WGS sequence"/>
</dbReference>
<dbReference type="AlphaFoldDB" id="A0A4Z1AX40"/>
<dbReference type="RefSeq" id="WP_135836834.1">
    <property type="nucleotide sequence ID" value="NZ_CAUQWU010000015.1"/>
</dbReference>
<reference evidence="2 3" key="1">
    <citation type="submission" date="2019-03" db="EMBL/GenBank/DDBJ databases">
        <title>Empedobacter tilapiae sp. nov., isolated from an intestine of Nile tilapia Oreochromis niloticus.</title>
        <authorList>
            <person name="Kim Y.-O."/>
            <person name="Yoon J.-H."/>
        </authorList>
    </citation>
    <scope>NUCLEOTIDE SEQUENCE [LARGE SCALE GENOMIC DNA]</scope>
    <source>
        <strain evidence="2 3">MRS2</strain>
    </source>
</reference>
<gene>
    <name evidence="2" type="ORF">E4J94_16220</name>
</gene>
<comment type="caution">
    <text evidence="2">The sequence shown here is derived from an EMBL/GenBank/DDBJ whole genome shotgun (WGS) entry which is preliminary data.</text>
</comment>
<keyword evidence="1" id="KW-0732">Signal</keyword>
<sequence>MKKTIYILSILLANTAFSQVLISRETANLNVHSSVGFEARSDRQGVAFPEYNITNFTVHPYNKAPKEGSIVFSQNKNNGTNEDYYGYFFWNGNRWVKLLDANSFVSNVDYNVPYFFSNFNSVNEKSTGIILPSTFGPRTSNTDNSILSETINSKHEIGADIDDIYWRVFGPDFQPSFKFSKDAKGLIKVNALLVKPGGGSFDYDIAMGVFINDKLVATKVYQFSSLNAQTICFRKKVTLLAPFNGIVANTDYKIKLGFRIIGNNYFNSGSLSFKNYSLKSDIMVGEAFANTISGTDQTRCGMSAFESPVNITVYGVSN</sequence>
<evidence type="ECO:0000313" key="2">
    <source>
        <dbReference type="EMBL" id="TGN22218.1"/>
    </source>
</evidence>
<dbReference type="OrthoDB" id="1247310at2"/>
<dbReference type="EMBL" id="SRPE01000015">
    <property type="protein sequence ID" value="TGN22218.1"/>
    <property type="molecule type" value="Genomic_DNA"/>
</dbReference>
<feature type="signal peptide" evidence="1">
    <location>
        <begin position="1"/>
        <end position="18"/>
    </location>
</feature>
<keyword evidence="3" id="KW-1185">Reference proteome</keyword>
<protein>
    <submittedName>
        <fullName evidence="2">Uncharacterized protein</fullName>
    </submittedName>
</protein>
<name>A0A4Z1AX40_9FLAO</name>
<evidence type="ECO:0000256" key="1">
    <source>
        <dbReference type="SAM" id="SignalP"/>
    </source>
</evidence>
<proteinExistence type="predicted"/>
<evidence type="ECO:0000313" key="3">
    <source>
        <dbReference type="Proteomes" id="UP000297998"/>
    </source>
</evidence>
<feature type="chain" id="PRO_5021427591" evidence="1">
    <location>
        <begin position="19"/>
        <end position="318"/>
    </location>
</feature>
<organism evidence="2 3">
    <name type="scientific">Empedobacter tilapiae</name>
    <dbReference type="NCBI Taxonomy" id="2491114"/>
    <lineage>
        <taxon>Bacteria</taxon>
        <taxon>Pseudomonadati</taxon>
        <taxon>Bacteroidota</taxon>
        <taxon>Flavobacteriia</taxon>
        <taxon>Flavobacteriales</taxon>
        <taxon>Weeksellaceae</taxon>
        <taxon>Empedobacter</taxon>
    </lineage>
</organism>
<accession>A0A4Z1AX40</accession>